<dbReference type="PANTHER" id="PTHR43303">
    <property type="entry name" value="NADPH DEHYDROGENASE C23G7.10C-RELATED"/>
    <property type="match status" value="1"/>
</dbReference>
<dbReference type="EC" id="1.3.1.42" evidence="8"/>
<keyword evidence="9" id="KW-1185">Reference proteome</keyword>
<feature type="domain" description="NADH:flavin oxidoreductase/NADH oxidase N-terminal" evidence="7">
    <location>
        <begin position="39"/>
        <end position="382"/>
    </location>
</feature>
<dbReference type="Proteomes" id="UP001498398">
    <property type="component" value="Unassembled WGS sequence"/>
</dbReference>
<name>A0ABR1JKX2_9AGAR</name>
<gene>
    <name evidence="8" type="primary">OYE32_5</name>
    <name evidence="8" type="ORF">VKT23_007469</name>
</gene>
<evidence type="ECO:0000259" key="7">
    <source>
        <dbReference type="Pfam" id="PF00724"/>
    </source>
</evidence>
<evidence type="ECO:0000256" key="6">
    <source>
        <dbReference type="SAM" id="MobiDB-lite"/>
    </source>
</evidence>
<evidence type="ECO:0000256" key="4">
    <source>
        <dbReference type="ARBA" id="ARBA00022857"/>
    </source>
</evidence>
<dbReference type="Pfam" id="PF00724">
    <property type="entry name" value="Oxidored_FMN"/>
    <property type="match status" value="1"/>
</dbReference>
<organism evidence="8 9">
    <name type="scientific">Marasmiellus scandens</name>
    <dbReference type="NCBI Taxonomy" id="2682957"/>
    <lineage>
        <taxon>Eukaryota</taxon>
        <taxon>Fungi</taxon>
        <taxon>Dikarya</taxon>
        <taxon>Basidiomycota</taxon>
        <taxon>Agaricomycotina</taxon>
        <taxon>Agaricomycetes</taxon>
        <taxon>Agaricomycetidae</taxon>
        <taxon>Agaricales</taxon>
        <taxon>Marasmiineae</taxon>
        <taxon>Omphalotaceae</taxon>
        <taxon>Marasmiellus</taxon>
    </lineage>
</organism>
<reference evidence="8 9" key="1">
    <citation type="submission" date="2024-01" db="EMBL/GenBank/DDBJ databases">
        <title>A draft genome for the cacao thread blight pathogen Marasmiellus scandens.</title>
        <authorList>
            <person name="Baruah I.K."/>
            <person name="Leung J."/>
            <person name="Bukari Y."/>
            <person name="Amoako-Attah I."/>
            <person name="Meinhardt L.W."/>
            <person name="Bailey B.A."/>
            <person name="Cohen S.P."/>
        </authorList>
    </citation>
    <scope>NUCLEOTIDE SEQUENCE [LARGE SCALE GENOMIC DNA]</scope>
    <source>
        <strain evidence="8 9">GH-19</strain>
    </source>
</reference>
<dbReference type="Gene3D" id="3.20.20.70">
    <property type="entry name" value="Aldolase class I"/>
    <property type="match status" value="1"/>
</dbReference>
<dbReference type="SUPFAM" id="SSF51395">
    <property type="entry name" value="FMN-linked oxidoreductases"/>
    <property type="match status" value="1"/>
</dbReference>
<proteinExistence type="predicted"/>
<evidence type="ECO:0000256" key="1">
    <source>
        <dbReference type="ARBA" id="ARBA00001917"/>
    </source>
</evidence>
<dbReference type="GO" id="GO:0016629">
    <property type="term" value="F:12-oxophytodienoate reductase activity"/>
    <property type="evidence" value="ECO:0007669"/>
    <property type="project" value="UniProtKB-EC"/>
</dbReference>
<keyword evidence="5 8" id="KW-0560">Oxidoreductase</keyword>
<dbReference type="InterPro" id="IPR013785">
    <property type="entry name" value="Aldolase_TIM"/>
</dbReference>
<comment type="cofactor">
    <cofactor evidence="1">
        <name>FMN</name>
        <dbReference type="ChEBI" id="CHEBI:58210"/>
    </cofactor>
</comment>
<keyword evidence="4" id="KW-0521">NADP</keyword>
<evidence type="ECO:0000256" key="2">
    <source>
        <dbReference type="ARBA" id="ARBA00022630"/>
    </source>
</evidence>
<dbReference type="InterPro" id="IPR001155">
    <property type="entry name" value="OxRdtase_FMN_N"/>
</dbReference>
<evidence type="ECO:0000256" key="3">
    <source>
        <dbReference type="ARBA" id="ARBA00022643"/>
    </source>
</evidence>
<keyword evidence="3" id="KW-0288">FMN</keyword>
<dbReference type="CDD" id="cd02932">
    <property type="entry name" value="OYE_YqiM_FMN"/>
    <property type="match status" value="1"/>
</dbReference>
<comment type="caution">
    <text evidence="8">The sequence shown here is derived from an EMBL/GenBank/DDBJ whole genome shotgun (WGS) entry which is preliminary data.</text>
</comment>
<accession>A0ABR1JKX2</accession>
<protein>
    <submittedName>
        <fullName evidence="8">NADH-dependent flavin oxidoreductase</fullName>
        <ecNumber evidence="8">1.3.1.42</ecNumber>
    </submittedName>
</protein>
<evidence type="ECO:0000313" key="9">
    <source>
        <dbReference type="Proteomes" id="UP001498398"/>
    </source>
</evidence>
<evidence type="ECO:0000313" key="8">
    <source>
        <dbReference type="EMBL" id="KAK7462891.1"/>
    </source>
</evidence>
<dbReference type="InterPro" id="IPR044152">
    <property type="entry name" value="YqjM-like"/>
</dbReference>
<evidence type="ECO:0000256" key="5">
    <source>
        <dbReference type="ARBA" id="ARBA00023002"/>
    </source>
</evidence>
<sequence>MSTQIINKPAPGVPFFSPLQDPPSGTALDPQPNGTPIPKIFTPIKIRDVTFQNRIFVPPLCQYSAENGHATPWHMAHIGGIVSRGFGLTFIEATAVTPEGRITPEDMGLWQDSQIEPLKHIVDFAHSQGQKIGIQLAHSGRKGSTVAPWLHPNAIATPAAGGYADQIVGPSPVAWSDNNPVPKELTKSQIADLVKAWADAARRAIRAGFDVIEIHNAHGYLLNSFISPVANKRTDEYGGSFENRIRFTLEVVDAVRAVIPEGMPLFLRISASDRIEELDEPSWTNQDTIRLAPILAEHGVDFIDVSSAGNSLKQSFKMLTAQQDMAAELKKAVGDKVLVGTVGGIKSGVQAEKYLQDNVADVVSVGRHTQKEPGIVWKFAEELGITIHVASQIAWGFYGRGVGSKAAKVKAKA</sequence>
<keyword evidence="2" id="KW-0285">Flavoprotein</keyword>
<dbReference type="EMBL" id="JBANRG010000010">
    <property type="protein sequence ID" value="KAK7462891.1"/>
    <property type="molecule type" value="Genomic_DNA"/>
</dbReference>
<dbReference type="PANTHER" id="PTHR43303:SF4">
    <property type="entry name" value="NADPH DEHYDROGENASE C23G7.10C-RELATED"/>
    <property type="match status" value="1"/>
</dbReference>
<feature type="region of interest" description="Disordered" evidence="6">
    <location>
        <begin position="1"/>
        <end position="36"/>
    </location>
</feature>